<evidence type="ECO:0000256" key="1">
    <source>
        <dbReference type="SAM" id="MobiDB-lite"/>
    </source>
</evidence>
<sequence>MQSPTHCRRLDKSPLHNPEIGSDRRISYAAIQRATALFARLKDARRCRLHACLDGCPQWPAEGSRHAILCRGIAKNCNSPWCTIELC</sequence>
<feature type="region of interest" description="Disordered" evidence="1">
    <location>
        <begin position="1"/>
        <end position="20"/>
    </location>
</feature>
<dbReference type="KEGG" id="rec:RHECIAT_CH0004004"/>
<dbReference type="AlphaFoldDB" id="B3PP66"/>
<accession>B3PP66</accession>
<dbReference type="Proteomes" id="UP000008817">
    <property type="component" value="Chromosome"/>
</dbReference>
<name>B3PP66_RHIE6</name>
<evidence type="ECO:0000313" key="2">
    <source>
        <dbReference type="EMBL" id="ACE92941.1"/>
    </source>
</evidence>
<reference evidence="2 3" key="1">
    <citation type="submission" date="2008-04" db="EMBL/GenBank/DDBJ databases">
        <title>Genome diversity and DNA divergence of Rhizobium etli.</title>
        <authorList>
            <person name="Gonzalez V."/>
            <person name="Acosta J.L."/>
            <person name="Santamaria R.I."/>
            <person name="Bustos P."/>
            <person name="Hernandez-Gonzalez I.L."/>
            <person name="Fernandez J.L."/>
            <person name="Diaz R."/>
            <person name="Flores M."/>
            <person name="Mora J."/>
            <person name="Palacios R."/>
            <person name="Davila G."/>
        </authorList>
    </citation>
    <scope>NUCLEOTIDE SEQUENCE [LARGE SCALE GENOMIC DNA]</scope>
    <source>
        <strain evidence="2 3">CIAT 652</strain>
    </source>
</reference>
<dbReference type="EMBL" id="CP001074">
    <property type="protein sequence ID" value="ACE92941.1"/>
    <property type="molecule type" value="Genomic_DNA"/>
</dbReference>
<gene>
    <name evidence="2" type="ordered locus">RHECIAT_CH0004004</name>
</gene>
<proteinExistence type="predicted"/>
<protein>
    <submittedName>
        <fullName evidence="2">Uncharacterized protein</fullName>
    </submittedName>
</protein>
<dbReference type="HOGENOM" id="CLU_2481097_0_0_5"/>
<organism evidence="2 3">
    <name type="scientific">Rhizobium etli (strain CIAT 652)</name>
    <dbReference type="NCBI Taxonomy" id="491916"/>
    <lineage>
        <taxon>Bacteria</taxon>
        <taxon>Pseudomonadati</taxon>
        <taxon>Pseudomonadota</taxon>
        <taxon>Alphaproteobacteria</taxon>
        <taxon>Hyphomicrobiales</taxon>
        <taxon>Rhizobiaceae</taxon>
        <taxon>Rhizobium/Agrobacterium group</taxon>
        <taxon>Rhizobium</taxon>
    </lineage>
</organism>
<evidence type="ECO:0000313" key="3">
    <source>
        <dbReference type="Proteomes" id="UP000008817"/>
    </source>
</evidence>